<dbReference type="KEGG" id="mpg:Theba_0491"/>
<dbReference type="RefSeq" id="WP_014730325.1">
    <property type="nucleotide sequence ID" value="NC_017934.1"/>
</dbReference>
<dbReference type="eggNOG" id="COG3608">
    <property type="taxonomic scope" value="Bacteria"/>
</dbReference>
<dbReference type="Proteomes" id="UP000002881">
    <property type="component" value="Chromosome"/>
</dbReference>
<reference evidence="6 7" key="1">
    <citation type="journal article" date="2012" name="Genome Biol. Evol.">
        <title>Genome Sequence of the Mesophilic Thermotogales Bacterium Mesotoga prima MesG1.Ag.4.2 Reveals the Largest Thermotogales Genome To Date.</title>
        <authorList>
            <person name="Zhaxybayeva O."/>
            <person name="Swithers K.S."/>
            <person name="Foght J."/>
            <person name="Green A.G."/>
            <person name="Bruce D."/>
            <person name="Detter C."/>
            <person name="Han S."/>
            <person name="Teshima H."/>
            <person name="Han J."/>
            <person name="Woyke T."/>
            <person name="Pitluck S."/>
            <person name="Nolan M."/>
            <person name="Ivanova N."/>
            <person name="Pati A."/>
            <person name="Land M.L."/>
            <person name="Dlutek M."/>
            <person name="Doolittle W.F."/>
            <person name="Noll K.M."/>
            <person name="Nesbo C.L."/>
        </authorList>
    </citation>
    <scope>NUCLEOTIDE SEQUENCE [LARGE SCALE GENOMIC DNA]</scope>
    <source>
        <strain evidence="7">mesG1.Ag.4.2</strain>
    </source>
</reference>
<dbReference type="STRING" id="660470.Theba_0491"/>
<dbReference type="Pfam" id="PF24827">
    <property type="entry name" value="AstE_AspA_cat"/>
    <property type="match status" value="1"/>
</dbReference>
<dbReference type="EMBL" id="CP003532">
    <property type="protein sequence ID" value="AFK06217.1"/>
    <property type="molecule type" value="Genomic_DNA"/>
</dbReference>
<dbReference type="GeneID" id="87106342"/>
<dbReference type="Gene3D" id="3.40.630.10">
    <property type="entry name" value="Zn peptidases"/>
    <property type="match status" value="1"/>
</dbReference>
<name>I2F2R4_9BACT</name>
<evidence type="ECO:0000313" key="6">
    <source>
        <dbReference type="EMBL" id="AFK06217.1"/>
    </source>
</evidence>
<organism evidence="6 7">
    <name type="scientific">Mesotoga prima MesG1.Ag.4.2</name>
    <dbReference type="NCBI Taxonomy" id="660470"/>
    <lineage>
        <taxon>Bacteria</taxon>
        <taxon>Thermotogati</taxon>
        <taxon>Thermotogota</taxon>
        <taxon>Thermotogae</taxon>
        <taxon>Kosmotogales</taxon>
        <taxon>Kosmotogaceae</taxon>
        <taxon>Mesotoga</taxon>
    </lineage>
</organism>
<sequence precursor="true">MKNPLYLKILFLVLSGVLGLLAGIEFWELRHYKETVVVSEDFSEKIMLSQYLPSLKNTWGDTPIYIYDSGVPGGSMLVLGGTHPYEPATTLATYVMMENIDVTSGKVYIIPHANMSASTLGMLGNAYIKYYHIETPWGQKKYRVGDRGTNPLDQWPDPFTYVHYPSTQNLAYQDIRNLNRTFPGRPDGTLTERISYAIMELIRNEDIDIFFDFHEASLMYPVVSTYVAHDRSMDIAMMAAMMLSATQFPMKCEASPKNLRGLTHREVGDFSNTLAILMETPEAFIDRVVGRMSEELMLEGKDEFLQTAAEKGLVYCDYDIYEGFPDALGNMIIGTPMDYRVGRHLSGTLEALNWMNQFFPDKAISVTFPNYVDVMSNGSGYYLHDPSKADPSRVFQN</sequence>
<evidence type="ECO:0000259" key="5">
    <source>
        <dbReference type="Pfam" id="PF24827"/>
    </source>
</evidence>
<keyword evidence="4" id="KW-0862">Zinc</keyword>
<evidence type="ECO:0000256" key="3">
    <source>
        <dbReference type="ARBA" id="ARBA00022801"/>
    </source>
</evidence>
<proteinExistence type="predicted"/>
<feature type="domain" description="Succinylglutamate desuccinylase/Aspartoacylase catalytic" evidence="5">
    <location>
        <begin position="173"/>
        <end position="270"/>
    </location>
</feature>
<dbReference type="SUPFAM" id="SSF53187">
    <property type="entry name" value="Zn-dependent exopeptidases"/>
    <property type="match status" value="1"/>
</dbReference>
<dbReference type="HOGENOM" id="CLU_060714_0_0_0"/>
<protein>
    <submittedName>
        <fullName evidence="6">Putative deacylase</fullName>
    </submittedName>
</protein>
<keyword evidence="7" id="KW-1185">Reference proteome</keyword>
<keyword evidence="3" id="KW-0378">Hydrolase</keyword>
<dbReference type="GO" id="GO:0016788">
    <property type="term" value="F:hydrolase activity, acting on ester bonds"/>
    <property type="evidence" value="ECO:0007669"/>
    <property type="project" value="InterPro"/>
</dbReference>
<keyword evidence="2" id="KW-0479">Metal-binding</keyword>
<evidence type="ECO:0000256" key="2">
    <source>
        <dbReference type="ARBA" id="ARBA00022723"/>
    </source>
</evidence>
<dbReference type="GO" id="GO:0046872">
    <property type="term" value="F:metal ion binding"/>
    <property type="evidence" value="ECO:0007669"/>
    <property type="project" value="UniProtKB-KW"/>
</dbReference>
<comment type="cofactor">
    <cofactor evidence="1">
        <name>Zn(2+)</name>
        <dbReference type="ChEBI" id="CHEBI:29105"/>
    </cofactor>
</comment>
<dbReference type="AlphaFoldDB" id="I2F2R4"/>
<dbReference type="InterPro" id="IPR055438">
    <property type="entry name" value="AstE_AspA_cat"/>
</dbReference>
<evidence type="ECO:0000256" key="4">
    <source>
        <dbReference type="ARBA" id="ARBA00022833"/>
    </source>
</evidence>
<gene>
    <name evidence="6" type="ORF">Theba_0491</name>
</gene>
<evidence type="ECO:0000313" key="7">
    <source>
        <dbReference type="Proteomes" id="UP000002881"/>
    </source>
</evidence>
<evidence type="ECO:0000256" key="1">
    <source>
        <dbReference type="ARBA" id="ARBA00001947"/>
    </source>
</evidence>
<accession>I2F2R4</accession>